<accession>A0A7C8NJW4</accession>
<dbReference type="GO" id="GO:0005829">
    <property type="term" value="C:cytosol"/>
    <property type="evidence" value="ECO:0007669"/>
    <property type="project" value="TreeGrafter"/>
</dbReference>
<evidence type="ECO:0000259" key="2">
    <source>
        <dbReference type="PROSITE" id="PS51352"/>
    </source>
</evidence>
<name>A0A7C8NJW4_ORBOL</name>
<dbReference type="InterPro" id="IPR036249">
    <property type="entry name" value="Thioredoxin-like_sf"/>
</dbReference>
<dbReference type="PROSITE" id="PS51352">
    <property type="entry name" value="THIOREDOXIN_2"/>
    <property type="match status" value="1"/>
</dbReference>
<evidence type="ECO:0000313" key="4">
    <source>
        <dbReference type="EMBL" id="KAF3118899.1"/>
    </source>
</evidence>
<proteinExistence type="inferred from homology"/>
<dbReference type="Proteomes" id="UP000480548">
    <property type="component" value="Unassembled WGS sequence"/>
</dbReference>
<dbReference type="GO" id="GO:0047134">
    <property type="term" value="F:protein-disulfide reductase [NAD(P)H] activity"/>
    <property type="evidence" value="ECO:0007669"/>
    <property type="project" value="InterPro"/>
</dbReference>
<dbReference type="PANTHER" id="PTHR12452:SF0">
    <property type="entry name" value="THIOREDOXIN DOMAIN-CONTAINING PROTEIN 17"/>
    <property type="match status" value="1"/>
</dbReference>
<dbReference type="EMBL" id="WIQW01000063">
    <property type="protein sequence ID" value="KAF3089970.1"/>
    <property type="molecule type" value="Genomic_DNA"/>
</dbReference>
<sequence>MVIKHLPPTSLSLTDPTTTLQTYLETLSQRPLYIFFIASSDPVTNTPWCPDVRAAIPVFNRVFEEVEEELLVVTVEVGDKTSWKDANNVFRTEWGVGAIPTVGKYSIIDVEGQSIVAVRMLVENDCADEEKLRAFIN</sequence>
<dbReference type="PANTHER" id="PTHR12452">
    <property type="entry name" value="42-9-9 PROTEIN-RELATED"/>
    <property type="match status" value="1"/>
</dbReference>
<dbReference type="InterPro" id="IPR045108">
    <property type="entry name" value="TXNDC17-like"/>
</dbReference>
<dbReference type="InterPro" id="IPR010357">
    <property type="entry name" value="TXNDC17_dom"/>
</dbReference>
<dbReference type="Proteomes" id="UP000475325">
    <property type="component" value="Unassembled WGS sequence"/>
</dbReference>
<comment type="caution">
    <text evidence="3">The sequence shown here is derived from an EMBL/GenBank/DDBJ whole genome shotgun (WGS) entry which is preliminary data.</text>
</comment>
<dbReference type="InterPro" id="IPR013766">
    <property type="entry name" value="Thioredoxin_domain"/>
</dbReference>
<dbReference type="AlphaFoldDB" id="A0A7C8NJW4"/>
<dbReference type="Pfam" id="PF06110">
    <property type="entry name" value="TXD17-like_Trx"/>
    <property type="match status" value="1"/>
</dbReference>
<gene>
    <name evidence="3" type="ORF">TWF102_009446</name>
    <name evidence="4" type="ORF">TWF703_004210</name>
</gene>
<evidence type="ECO:0000313" key="5">
    <source>
        <dbReference type="Proteomes" id="UP000475325"/>
    </source>
</evidence>
<dbReference type="Gene3D" id="3.40.30.10">
    <property type="entry name" value="Glutaredoxin"/>
    <property type="match status" value="1"/>
</dbReference>
<evidence type="ECO:0000313" key="3">
    <source>
        <dbReference type="EMBL" id="KAF3089970.1"/>
    </source>
</evidence>
<evidence type="ECO:0000256" key="1">
    <source>
        <dbReference type="ARBA" id="ARBA00008987"/>
    </source>
</evidence>
<dbReference type="SUPFAM" id="SSF52833">
    <property type="entry name" value="Thioredoxin-like"/>
    <property type="match status" value="1"/>
</dbReference>
<evidence type="ECO:0000313" key="6">
    <source>
        <dbReference type="Proteomes" id="UP000480548"/>
    </source>
</evidence>
<protein>
    <recommendedName>
        <fullName evidence="2">Thioredoxin domain-containing protein</fullName>
    </recommendedName>
</protein>
<reference evidence="5 6" key="1">
    <citation type="submission" date="2019-06" db="EMBL/GenBank/DDBJ databases">
        <authorList>
            <person name="Palmer J.M."/>
        </authorList>
    </citation>
    <scope>NUCLEOTIDE SEQUENCE [LARGE SCALE GENOMIC DNA]</scope>
    <source>
        <strain evidence="3 5">TWF102</strain>
        <strain evidence="4 6">TWF703</strain>
    </source>
</reference>
<organism evidence="3 5">
    <name type="scientific">Orbilia oligospora</name>
    <name type="common">Nematode-trapping fungus</name>
    <name type="synonym">Arthrobotrys oligospora</name>
    <dbReference type="NCBI Taxonomy" id="2813651"/>
    <lineage>
        <taxon>Eukaryota</taxon>
        <taxon>Fungi</taxon>
        <taxon>Dikarya</taxon>
        <taxon>Ascomycota</taxon>
        <taxon>Pezizomycotina</taxon>
        <taxon>Orbiliomycetes</taxon>
        <taxon>Orbiliales</taxon>
        <taxon>Orbiliaceae</taxon>
        <taxon>Orbilia</taxon>
    </lineage>
</organism>
<comment type="similarity">
    <text evidence="1">Belongs to the thioredoxin family.</text>
</comment>
<dbReference type="EMBL" id="WIQZ01000201">
    <property type="protein sequence ID" value="KAF3118899.1"/>
    <property type="molecule type" value="Genomic_DNA"/>
</dbReference>
<feature type="domain" description="Thioredoxin" evidence="2">
    <location>
        <begin position="1"/>
        <end position="137"/>
    </location>
</feature>